<evidence type="ECO:0000313" key="2">
    <source>
        <dbReference type="EMBL" id="CAK5266833.1"/>
    </source>
</evidence>
<proteinExistence type="predicted"/>
<keyword evidence="3" id="KW-1185">Reference proteome</keyword>
<reference evidence="2" key="1">
    <citation type="submission" date="2023-11" db="EMBL/GenBank/DDBJ databases">
        <authorList>
            <person name="De Vega J J."/>
            <person name="De Vega J J."/>
        </authorList>
    </citation>
    <scope>NUCLEOTIDE SEQUENCE</scope>
</reference>
<comment type="caution">
    <text evidence="2">The sequence shown here is derived from an EMBL/GenBank/DDBJ whole genome shotgun (WGS) entry which is preliminary data.</text>
</comment>
<feature type="compositionally biased region" description="Pro residues" evidence="1">
    <location>
        <begin position="92"/>
        <end position="104"/>
    </location>
</feature>
<evidence type="ECO:0000256" key="1">
    <source>
        <dbReference type="SAM" id="MobiDB-lite"/>
    </source>
</evidence>
<accession>A0AAD2GZM9</accession>
<gene>
    <name evidence="2" type="ORF">MYCIT1_LOCUS8798</name>
</gene>
<dbReference type="AlphaFoldDB" id="A0AAD2GZM9"/>
<name>A0AAD2GZM9_9AGAR</name>
<feature type="compositionally biased region" description="Acidic residues" evidence="1">
    <location>
        <begin position="48"/>
        <end position="58"/>
    </location>
</feature>
<sequence length="215" mass="22810">MSLILMSVDAPRPLMMGGSVRVQPLIMLNNGVMATGEGAFHAGTTVEPDMDGNGDDSNGDNTGVANDQDGEDGTQTATSEHDDPFRADFTPSSPPPTCKRPASPPTIGSSSVKRGQNRQNAEVANEVIAAVDRLAAAAFGPVGGTTMSPHGKARAWAIEVLQDDNEFSSDEESDMMLLISKDVTSSISQTYTGCKKKSKRTAFLRKALRDYQDSK</sequence>
<feature type="region of interest" description="Disordered" evidence="1">
    <location>
        <begin position="42"/>
        <end position="120"/>
    </location>
</feature>
<organism evidence="2 3">
    <name type="scientific">Mycena citricolor</name>
    <dbReference type="NCBI Taxonomy" id="2018698"/>
    <lineage>
        <taxon>Eukaryota</taxon>
        <taxon>Fungi</taxon>
        <taxon>Dikarya</taxon>
        <taxon>Basidiomycota</taxon>
        <taxon>Agaricomycotina</taxon>
        <taxon>Agaricomycetes</taxon>
        <taxon>Agaricomycetidae</taxon>
        <taxon>Agaricales</taxon>
        <taxon>Marasmiineae</taxon>
        <taxon>Mycenaceae</taxon>
        <taxon>Mycena</taxon>
    </lineage>
</organism>
<feature type="compositionally biased region" description="Polar residues" evidence="1">
    <location>
        <begin position="106"/>
        <end position="119"/>
    </location>
</feature>
<protein>
    <submittedName>
        <fullName evidence="2">Uncharacterized protein</fullName>
    </submittedName>
</protein>
<evidence type="ECO:0000313" key="3">
    <source>
        <dbReference type="Proteomes" id="UP001295794"/>
    </source>
</evidence>
<dbReference type="Proteomes" id="UP001295794">
    <property type="component" value="Unassembled WGS sequence"/>
</dbReference>
<dbReference type="EMBL" id="CAVNYO010000110">
    <property type="protein sequence ID" value="CAK5266833.1"/>
    <property type="molecule type" value="Genomic_DNA"/>
</dbReference>